<reference evidence="1" key="1">
    <citation type="submission" date="2022-08" db="EMBL/GenBank/DDBJ databases">
        <title>Alicyclobacillus fastidiosus DSM 17978, complete genome.</title>
        <authorList>
            <person name="Wang Q."/>
            <person name="Cai R."/>
            <person name="Wang Z."/>
        </authorList>
    </citation>
    <scope>NUCLEOTIDE SEQUENCE</scope>
    <source>
        <strain evidence="1">DSM 17978</strain>
    </source>
</reference>
<organism evidence="1 2">
    <name type="scientific">Alicyclobacillus fastidiosus</name>
    <dbReference type="NCBI Taxonomy" id="392011"/>
    <lineage>
        <taxon>Bacteria</taxon>
        <taxon>Bacillati</taxon>
        <taxon>Bacillota</taxon>
        <taxon>Bacilli</taxon>
        <taxon>Bacillales</taxon>
        <taxon>Alicyclobacillaceae</taxon>
        <taxon>Alicyclobacillus</taxon>
    </lineage>
</organism>
<proteinExistence type="predicted"/>
<sequence length="82" mass="9802">MQWSEVREMFPDKFLLLEDLKSHIENGELHIEEVAVIRPLKDGKEAMDELMRAHNKVFVYHTKHEHISMPVRPKPAYRGYMQ</sequence>
<gene>
    <name evidence="1" type="ORF">NZD89_22685</name>
</gene>
<protein>
    <submittedName>
        <fullName evidence="1">Uncharacterized protein</fullName>
    </submittedName>
</protein>
<dbReference type="EMBL" id="CP104067">
    <property type="protein sequence ID" value="WAH41059.1"/>
    <property type="molecule type" value="Genomic_DNA"/>
</dbReference>
<evidence type="ECO:0000313" key="2">
    <source>
        <dbReference type="Proteomes" id="UP001164761"/>
    </source>
</evidence>
<evidence type="ECO:0000313" key="1">
    <source>
        <dbReference type="EMBL" id="WAH41059.1"/>
    </source>
</evidence>
<keyword evidence="2" id="KW-1185">Reference proteome</keyword>
<accession>A0ABY6ZDU3</accession>
<dbReference type="RefSeq" id="WP_268004960.1">
    <property type="nucleotide sequence ID" value="NZ_CP104067.1"/>
</dbReference>
<name>A0ABY6ZDU3_9BACL</name>
<dbReference type="Proteomes" id="UP001164761">
    <property type="component" value="Chromosome"/>
</dbReference>